<protein>
    <submittedName>
        <fullName evidence="1">Gamma-glutamyltransferase family protein</fullName>
    </submittedName>
</protein>
<dbReference type="SUPFAM" id="SSF56235">
    <property type="entry name" value="N-terminal nucleophile aminohydrolases (Ntn hydrolases)"/>
    <property type="match status" value="1"/>
</dbReference>
<reference evidence="1" key="1">
    <citation type="journal article" date="2021" name="Microorganisms">
        <title>Acidisoma silvae sp. nov. and Acidisomacellulosilytica sp. nov., Two Acidophilic Bacteria Isolated from Decaying Wood, Hydrolyzing Cellulose and Producing Poly-3-hydroxybutyrate.</title>
        <authorList>
            <person name="Mieszkin S."/>
            <person name="Pouder E."/>
            <person name="Uroz S."/>
            <person name="Simon-Colin C."/>
            <person name="Alain K."/>
        </authorList>
    </citation>
    <scope>NUCLEOTIDE SEQUENCE</scope>
    <source>
        <strain evidence="1">HW T2.11</strain>
    </source>
</reference>
<proteinExistence type="predicted"/>
<dbReference type="Proteomes" id="UP000708298">
    <property type="component" value="Unassembled WGS sequence"/>
</dbReference>
<name>A0A964DZ74_9PROT</name>
<gene>
    <name evidence="1" type="ORF">ASILVAE211_12330</name>
</gene>
<dbReference type="PANTHER" id="PTHR43881:SF1">
    <property type="entry name" value="GAMMA-GLUTAMYLTRANSPEPTIDASE (AFU_ORTHOLOGUE AFUA_4G13580)"/>
    <property type="match status" value="1"/>
</dbReference>
<dbReference type="EMBL" id="JAESVB010000004">
    <property type="protein sequence ID" value="MCB8875971.1"/>
    <property type="molecule type" value="Genomic_DNA"/>
</dbReference>
<dbReference type="InterPro" id="IPR043138">
    <property type="entry name" value="GGT_lsub"/>
</dbReference>
<comment type="caution">
    <text evidence="1">The sequence shown here is derived from an EMBL/GenBank/DDBJ whole genome shotgun (WGS) entry which is preliminary data.</text>
</comment>
<evidence type="ECO:0000313" key="1">
    <source>
        <dbReference type="EMBL" id="MCB8875971.1"/>
    </source>
</evidence>
<dbReference type="Gene3D" id="1.10.246.130">
    <property type="match status" value="1"/>
</dbReference>
<sequence>MAATSHPAATLAALDVLREGGNAMDAAIAAAAVQAVVEPAMTGIGGDCFVLWAPKGQAHITAFNGAGRSPNAISAAALRAQGLASIPDRSPHAVTVPGAIDAWCRLSADHGKLPLARLLEPAIAHAEQGFAVTPRVSHDWAETEPLLRSRPATAATYLIDGRAPQAGERLKLPALGRTLRAIAAGGPDAFYKGPIAAEMVSVLQAEGGFHTLSDFHDAGGRYVTPIATQFRQYKVHECPPPGQGIIALLILNILSHFPGQGDPMDPARLHIEIEAAKLAYAVRGAILAEGSPATGRHILSPEFAASLAARISPDKAMTDLPSFAGPEHKDTVYLTVVDSDRNVVSFINSVFESFGSGILAPDSGVLLHNRGMCFTLDEGHANTLGPRRQPMHTIIPAMMTEGDRVAMSFGVMGGHFQAMGQAHLVSKVVDFGMDLQSAMALPRLFPVPGRDYVEAEAPLPAFARDGLAALGHKIVTTDDPIGGAQAIWLDWEKGALYGGSEPRKDGFALGY</sequence>
<dbReference type="Pfam" id="PF01019">
    <property type="entry name" value="G_glu_transpept"/>
    <property type="match status" value="1"/>
</dbReference>
<evidence type="ECO:0000313" key="2">
    <source>
        <dbReference type="Proteomes" id="UP000708298"/>
    </source>
</evidence>
<dbReference type="InterPro" id="IPR043137">
    <property type="entry name" value="GGT_ssub_C"/>
</dbReference>
<dbReference type="AlphaFoldDB" id="A0A964DZ74"/>
<dbReference type="InterPro" id="IPR029055">
    <property type="entry name" value="Ntn_hydrolases_N"/>
</dbReference>
<keyword evidence="2" id="KW-1185">Reference proteome</keyword>
<dbReference type="Gene3D" id="3.60.20.40">
    <property type="match status" value="1"/>
</dbReference>
<organism evidence="1 2">
    <name type="scientific">Acidisoma silvae</name>
    <dbReference type="NCBI Taxonomy" id="2802396"/>
    <lineage>
        <taxon>Bacteria</taxon>
        <taxon>Pseudomonadati</taxon>
        <taxon>Pseudomonadota</taxon>
        <taxon>Alphaproteobacteria</taxon>
        <taxon>Acetobacterales</taxon>
        <taxon>Acidocellaceae</taxon>
        <taxon>Acidisoma</taxon>
    </lineage>
</organism>
<dbReference type="PANTHER" id="PTHR43881">
    <property type="entry name" value="GAMMA-GLUTAMYLTRANSPEPTIDASE (AFU_ORTHOLOGUE AFUA_4G13580)"/>
    <property type="match status" value="1"/>
</dbReference>
<dbReference type="InterPro" id="IPR052896">
    <property type="entry name" value="GGT-like_enzyme"/>
</dbReference>
<accession>A0A964DZ74</accession>
<reference evidence="1" key="2">
    <citation type="submission" date="2021-01" db="EMBL/GenBank/DDBJ databases">
        <authorList>
            <person name="Mieszkin S."/>
            <person name="Pouder E."/>
            <person name="Alain K."/>
        </authorList>
    </citation>
    <scope>NUCLEOTIDE SEQUENCE</scope>
    <source>
        <strain evidence="1">HW T2.11</strain>
    </source>
</reference>
<dbReference type="PRINTS" id="PR01210">
    <property type="entry name" value="GGTRANSPTASE"/>
</dbReference>